<evidence type="ECO:0000313" key="1">
    <source>
        <dbReference type="EMBL" id="ORO41384.1"/>
    </source>
</evidence>
<comment type="caution">
    <text evidence="1">The sequence shown here is derived from an EMBL/GenBank/DDBJ whole genome shotgun (WGS) entry which is preliminary data.</text>
</comment>
<organism evidence="1 2">
    <name type="scientific">Streptococcus oralis subsp. tigurinus</name>
    <dbReference type="NCBI Taxonomy" id="1077464"/>
    <lineage>
        <taxon>Bacteria</taxon>
        <taxon>Bacillati</taxon>
        <taxon>Bacillota</taxon>
        <taxon>Bacilli</taxon>
        <taxon>Lactobacillales</taxon>
        <taxon>Streptococcaceae</taxon>
        <taxon>Streptococcus</taxon>
    </lineage>
</organism>
<dbReference type="Proteomes" id="UP000193633">
    <property type="component" value="Unassembled WGS sequence"/>
</dbReference>
<accession>A0A1X1G3V9</accession>
<dbReference type="InterPro" id="IPR011664">
    <property type="entry name" value="Abi_system_AbiD/AbiF-like"/>
</dbReference>
<dbReference type="AlphaFoldDB" id="A0A1X1G3V9"/>
<reference evidence="1 2" key="1">
    <citation type="journal article" date="2016" name="Eur. J. Clin. Microbiol. Infect. Dis.">
        <title>Whole genome sequencing as a tool for phylogenetic analysis of clinical strains of Mitis group streptococci.</title>
        <authorList>
            <person name="Rasmussen L.H."/>
            <person name="Dargis R."/>
            <person name="Hojholt K."/>
            <person name="Christensen J.J."/>
            <person name="Skovgaard O."/>
            <person name="Justesen U.S."/>
            <person name="Rosenvinge F.S."/>
            <person name="Moser C."/>
            <person name="Lukjancenko O."/>
            <person name="Rasmussen S."/>
            <person name="Nielsen X.C."/>
        </authorList>
    </citation>
    <scope>NUCLEOTIDE SEQUENCE [LARGE SCALE GENOMIC DNA]</scope>
    <source>
        <strain evidence="1 2">OD_339823_10</strain>
    </source>
</reference>
<sequence length="326" mass="38697">MIEHFEHKSYEEQITLLESRSMCFENDASRNKAINSLSMVSYYKIKEFAKPFAKITKNGTQKIIDYQNTKFEIVISRYYQDKNLRLNLLHAIEDIEVALKTKIAYVLGRSNLNSYGYLNFSNWCNKEEYCKHYLRYSENKFKKNLLIELRKSSNSEIDEKSKIDQSKYPPIWLAVNVLTFGQMVNMLELMSVKKLGQISSFFDCENSELISWLKCINLVRNICAHNSNIIDFKFKTVPQLKDEWKDYLYELKPGVYSNRIALPFLIISYMMDKINPKYHFQDIVNSLDKLIRDDNNAKYYGFKSISTMKSIKSKWIRKPVPRRRTR</sequence>
<dbReference type="EMBL" id="NCUD01000039">
    <property type="protein sequence ID" value="ORO41384.1"/>
    <property type="molecule type" value="Genomic_DNA"/>
</dbReference>
<dbReference type="RefSeq" id="WP_084851278.1">
    <property type="nucleotide sequence ID" value="NZ_NCUD01000039.1"/>
</dbReference>
<evidence type="ECO:0000313" key="2">
    <source>
        <dbReference type="Proteomes" id="UP000193633"/>
    </source>
</evidence>
<dbReference type="PIRSF" id="PIRSF034934">
    <property type="entry name" value="AbiF_AbiD"/>
    <property type="match status" value="1"/>
</dbReference>
<gene>
    <name evidence="1" type="ORF">B7728_01890</name>
</gene>
<name>A0A1X1G3V9_STROR</name>
<dbReference type="InterPro" id="IPR017034">
    <property type="entry name" value="Abi_system_AbiD/AbiF"/>
</dbReference>
<protein>
    <submittedName>
        <fullName evidence="1">Abortive phage resistance protein</fullName>
    </submittedName>
</protein>
<dbReference type="Pfam" id="PF07751">
    <property type="entry name" value="Abi_2"/>
    <property type="match status" value="1"/>
</dbReference>
<proteinExistence type="predicted"/>